<name>V5Z337_9GAMM</name>
<gene>
    <name evidence="2" type="ORF">EPIR_0008</name>
</gene>
<feature type="region of interest" description="Disordered" evidence="1">
    <location>
        <begin position="7"/>
        <end position="31"/>
    </location>
</feature>
<feature type="compositionally biased region" description="Polar residues" evidence="1">
    <location>
        <begin position="18"/>
        <end position="31"/>
    </location>
</feature>
<dbReference type="Gene3D" id="3.30.160.280">
    <property type="match status" value="11"/>
</dbReference>
<accession>V5Z337</accession>
<proteinExistence type="predicted"/>
<reference evidence="2 3" key="1">
    <citation type="journal article" date="2013" name="Syst. Appl. Microbiol.">
        <title>Phylogenetic position and virulence apparatus of the pear flower necrosis pathogen Erwinia piriflorinigrans CFBP 5888T as assessed by comparative genomics.</title>
        <authorList>
            <person name="Smits T.H."/>
            <person name="Rezzonico F."/>
            <person name="Lopez M.M."/>
            <person name="Blom J."/>
            <person name="Goesmann A."/>
            <person name="Frey J.E."/>
            <person name="Duffy B."/>
        </authorList>
    </citation>
    <scope>NUCLEOTIDE SEQUENCE [LARGE SCALE GENOMIC DNA]</scope>
    <source>
        <strain evidence="3">CFBP5888</strain>
    </source>
</reference>
<dbReference type="EMBL" id="CAHS01000001">
    <property type="protein sequence ID" value="CCG85373.1"/>
    <property type="molecule type" value="Genomic_DNA"/>
</dbReference>
<dbReference type="OrthoDB" id="6510347at2"/>
<evidence type="ECO:0000313" key="3">
    <source>
        <dbReference type="Proteomes" id="UP000018217"/>
    </source>
</evidence>
<evidence type="ECO:0000256" key="1">
    <source>
        <dbReference type="SAM" id="MobiDB-lite"/>
    </source>
</evidence>
<keyword evidence="3" id="KW-1185">Reference proteome</keyword>
<dbReference type="Proteomes" id="UP000018217">
    <property type="component" value="Unassembled WGS sequence"/>
</dbReference>
<evidence type="ECO:0000313" key="2">
    <source>
        <dbReference type="EMBL" id="CCG85373.1"/>
    </source>
</evidence>
<dbReference type="RefSeq" id="WP_023653239.1">
    <property type="nucleotide sequence ID" value="NZ_CAHS01000001.1"/>
</dbReference>
<organism evidence="2 3">
    <name type="scientific">Erwinia piriflorinigrans CFBP 5888</name>
    <dbReference type="NCBI Taxonomy" id="1161919"/>
    <lineage>
        <taxon>Bacteria</taxon>
        <taxon>Pseudomonadati</taxon>
        <taxon>Pseudomonadota</taxon>
        <taxon>Gammaproteobacteria</taxon>
        <taxon>Enterobacterales</taxon>
        <taxon>Erwiniaceae</taxon>
        <taxon>Erwinia</taxon>
    </lineage>
</organism>
<sequence>MIPLISENSEESLPLSGNKINPLSPHGNSEASSLKANLASFKASNETFLNQYGRRYFSNPCHRLLDTLKRYSPWGPYENSRENAERADILAKGKALYQQAEALRDLHRAQNQHQTLPLSLQGKTGLVMSAAVILSTAERYIREFNHYARPDRLPPHQSTAMHSTAVAAFFSNKHAYPYDEQLQDHGVSKRHVTDRPPHQEALPGTEVSKKKLFDFDCQKERENLSFSDVLRNIADTLNSPLKKSGEEWLIFYDYNLLRRGCPRAADKMYLLNIMHYIDSISKTILHAFSRLVPLMILQNLVPPVLRSIADRLDGKKMDFDLILEINHEFLSVSQMLSASLDLHSINLMSEIREGPLEGFIPEKLKIKDGHISIEIDGGEFKMQRDPSGVYIYDIEQKSLQLKKQYVSYAREKKKWQSDRGSINMSPEISNGDIFMEAGRRLLSHVRNEENNMDKYGSSSEFIIAVLAKSGLISGAKLHLFREISNHLSFPFNEMENVASITSRKNLLQTKTGQIVIFTEHKDSAAPVKHIMLSMGNGLFSGIHNDILSSEFSHYRNTLTAEQLGRFENNLLISSEGKKFKVSVGFVKDTQLPYYKSYKDAALNMEREAYRSGSAHAIGVVLSRNGDISPELVSAMHAEALNKAPIRRYIKSSEKWLTSENFSENTPDGGMIFLTQKPGEDYEHGIFALRLNKDEFFLPELLEPALKTGGFSTIYNIKELKKNIAERSFSVKSVEFNLENTRIQSLLGKDARVYPNGNILHVRAHGLPMTINYLSPLEISNVIKGIAIAKDLDLNKYSVIELESCFGATGFPSTGKSLSAIMNKKVVAWRGSYRAGLEADGEAKVVYYPTPLSKIETISADIVERNINLIRKIRAVYSYLQNIIKEPTPSTSQRVKRNSRFFNLFLIDLGRLVLGKKDIADFIKGNKIFYGHHITDSLFIRNNILKYIPNNSMSFVELCMEVIYFSQEATAYLDTFLSTPRDDEYYTSALITPTIEEKSDDVRFNQNINTTALYYLAFNMGISNENIYLSPKKWNEFGFPGDIYINKKENKFFELKKEGLPSSHFWNFPGGARSDENWLYAGHHPGTLEQPKNWYEYGKSGSLYYDDEHGYFILKMDGRPSDHLWYFPHNGQSDEHWKFITLQAATFRTPRAWYDHGVVGDVYMSAENDSFYILKKTGSPPEHGWHFPAGQQDDADWIYAGKNQGTLDSPKQWHEYGKTGSVYYQAGWGYMRLKADGRPSDNSWFFPNGGESNALWSFLCYEVGSFISPKLPSVEGTAGEVYYSAERQSYYILRKDGKPSRQGWSFPAGKSDDRNWINAGEKLGTLPSPKSLNEYGKVGSVYHQPGYGYFSLKTAGRPSDKKWKFPHLGQSNKRWKFLVWEQGSFNAPKPLNTRGKAGEVYFSVDNQSFYILRATGNPSLKGWIFPSTEQDDENWIYAGKHKGTLDSPKTWDEYGKKGSLYYQPGYGYLILKTEGRPSQNRWKYPYGGDSNKYWKFISPDQGTFETPKTANTPGKAGEVYFSDENALFYILRNEMAQLVHGWHFPPGKADNSNWFYAGKNRGTLNSPKTWEEYGKVGSVYYQADNGYLTLKTEGKPSEHNWSFPPDGDSSKHWDFISDEAGSFNAPKRWDAKGIAGEVFYSDANRSYYILKKTGRPSGNGWQFPPGIEDNLNWIYAGENRGTVDSPKEWSEYGKPGSLYYEAEYGYLTLKKEGRPSEKRWSFPSEGVSNEHWNFISYAVGSFSAPKHQHDKGTLGEVYYDDNNQSFYILKKEGTPSTNSWHFPPARTDNANWIYTGKNPGNLISPKTWSEYGKAGAVYYDFNYGYLTLKTEGRPSDHKWNYPDGKSDDHWNFVSWEASTFTAPKQPTEQGIAGEIYYSDENHSFYILRKTGTPSQHGWNFPANNDDNANWIYAGKNKGTLHSPKLWEEYGKVGSVYFERKFGFLTLKTEGRPPDHNWTLPERGKSDDHWKFISWNAGSFTSPKRPNEAGVAGEVYYCSDNFRFYILRKEGTPSVNGWDFPYGEKDNWYWLYGGNHKGTFAFPKSWGEYGKVGSVYYKAGYGYHILQVEGDTSANHWYFPPHGESNAYWKAAERW</sequence>
<protein>
    <submittedName>
        <fullName evidence="2">Uncharacterized protein</fullName>
    </submittedName>
</protein>
<comment type="caution">
    <text evidence="2">The sequence shown here is derived from an EMBL/GenBank/DDBJ whole genome shotgun (WGS) entry which is preliminary data.</text>
</comment>